<dbReference type="PROSITE" id="PS51257">
    <property type="entry name" value="PROKAR_LIPOPROTEIN"/>
    <property type="match status" value="1"/>
</dbReference>
<name>A0ABR7I2Y7_9FIRM</name>
<evidence type="ECO:0000313" key="5">
    <source>
        <dbReference type="Proteomes" id="UP000633936"/>
    </source>
</evidence>
<feature type="domain" description="Periplasmic binding protein" evidence="3">
    <location>
        <begin position="44"/>
        <end position="298"/>
    </location>
</feature>
<dbReference type="EMBL" id="JACOQE010000005">
    <property type="protein sequence ID" value="MBC5740837.1"/>
    <property type="molecule type" value="Genomic_DNA"/>
</dbReference>
<dbReference type="PANTHER" id="PTHR30036">
    <property type="entry name" value="D-XYLOSE-BINDING PERIPLASMIC PROTEIN"/>
    <property type="match status" value="1"/>
</dbReference>
<keyword evidence="2" id="KW-0732">Signal</keyword>
<evidence type="ECO:0000313" key="4">
    <source>
        <dbReference type="EMBL" id="MBC5740837.1"/>
    </source>
</evidence>
<proteinExistence type="predicted"/>
<protein>
    <submittedName>
        <fullName evidence="4">Substrate-binding domain-containing protein</fullName>
    </submittedName>
</protein>
<comment type="subcellular location">
    <subcellularLocation>
        <location evidence="1">Cell envelope</location>
    </subcellularLocation>
</comment>
<dbReference type="InterPro" id="IPR050555">
    <property type="entry name" value="Bact_Solute-Bind_Prot2"/>
</dbReference>
<dbReference type="Gene3D" id="3.40.50.2300">
    <property type="match status" value="2"/>
</dbReference>
<dbReference type="Pfam" id="PF13407">
    <property type="entry name" value="Peripla_BP_4"/>
    <property type="match status" value="1"/>
</dbReference>
<dbReference type="InterPro" id="IPR025997">
    <property type="entry name" value="SBP_2_dom"/>
</dbReference>
<evidence type="ECO:0000256" key="2">
    <source>
        <dbReference type="SAM" id="SignalP"/>
    </source>
</evidence>
<evidence type="ECO:0000259" key="3">
    <source>
        <dbReference type="Pfam" id="PF13407"/>
    </source>
</evidence>
<reference evidence="4 5" key="1">
    <citation type="submission" date="2020-08" db="EMBL/GenBank/DDBJ databases">
        <title>Genome public.</title>
        <authorList>
            <person name="Liu C."/>
            <person name="Sun Q."/>
        </authorList>
    </citation>
    <scope>NUCLEOTIDE SEQUENCE [LARGE SCALE GENOMIC DNA]</scope>
    <source>
        <strain evidence="4 5">27-44</strain>
    </source>
</reference>
<dbReference type="Proteomes" id="UP000633936">
    <property type="component" value="Unassembled WGS sequence"/>
</dbReference>
<feature type="signal peptide" evidence="2">
    <location>
        <begin position="1"/>
        <end position="22"/>
    </location>
</feature>
<dbReference type="PANTHER" id="PTHR30036:SF8">
    <property type="entry name" value="ABC-TYPE SUGAR TRANSPORT SYSTEM PERIPLASMIC COMPONENT-LIKE PROTEIN"/>
    <property type="match status" value="1"/>
</dbReference>
<dbReference type="RefSeq" id="WP_182279240.1">
    <property type="nucleotide sequence ID" value="NZ_JACOQE010000005.1"/>
</dbReference>
<dbReference type="InterPro" id="IPR028082">
    <property type="entry name" value="Peripla_BP_I"/>
</dbReference>
<keyword evidence="5" id="KW-1185">Reference proteome</keyword>
<gene>
    <name evidence="4" type="ORF">H8Z79_10310</name>
</gene>
<comment type="caution">
    <text evidence="4">The sequence shown here is derived from an EMBL/GenBank/DDBJ whole genome shotgun (WGS) entry which is preliminary data.</text>
</comment>
<sequence>MKKGLKKVIGAGLALSMVFSMAACGQKSGDSSDSASGSEDKTKIVVMPKVVGIDYYNAVKQGVDEAAKELGDKVEVTWQGPTEATVDKQIEMLETIIPTQPDVICIAANDPDAIKPTLEKAEKAGIKVVSWDADANTRDIFVNLVDYTTFGNAIIDSMADQIGEEGDIAIITTTFTAVNQVLWIDAIKARIEEKYPNINIVDTREAGEDTQKANTLASDLMKSYSDLKGIIALGAPNLPGAVDAVVAAGKTGDVVVCGNSTPNTMKSYLKDGSIRDVQLWSAPDHGYLTVYTAYTLATSGIEAGKAFEAGKLGEFTPEKDDLSMNISLPLVEFTKDNVDDFDF</sequence>
<evidence type="ECO:0000256" key="1">
    <source>
        <dbReference type="ARBA" id="ARBA00004196"/>
    </source>
</evidence>
<organism evidence="4 5">
    <name type="scientific">Blautia intestinalis</name>
    <dbReference type="NCBI Taxonomy" id="2763028"/>
    <lineage>
        <taxon>Bacteria</taxon>
        <taxon>Bacillati</taxon>
        <taxon>Bacillota</taxon>
        <taxon>Clostridia</taxon>
        <taxon>Lachnospirales</taxon>
        <taxon>Lachnospiraceae</taxon>
        <taxon>Blautia</taxon>
    </lineage>
</organism>
<feature type="chain" id="PRO_5046974688" evidence="2">
    <location>
        <begin position="23"/>
        <end position="343"/>
    </location>
</feature>
<accession>A0ABR7I2Y7</accession>
<dbReference type="SUPFAM" id="SSF53822">
    <property type="entry name" value="Periplasmic binding protein-like I"/>
    <property type="match status" value="1"/>
</dbReference>